<dbReference type="InterPro" id="IPR006047">
    <property type="entry name" value="GH13_cat_dom"/>
</dbReference>
<feature type="transmembrane region" description="Helical" evidence="3">
    <location>
        <begin position="68"/>
        <end position="91"/>
    </location>
</feature>
<dbReference type="PANTHER" id="PTHR10357:SF179">
    <property type="entry name" value="NEUTRAL AND BASIC AMINO ACID TRANSPORT PROTEIN RBAT"/>
    <property type="match status" value="1"/>
</dbReference>
<dbReference type="Pfam" id="PF16028">
    <property type="entry name" value="SLC3A2_N"/>
    <property type="match status" value="1"/>
</dbReference>
<keyword evidence="5" id="KW-1185">Reference proteome</keyword>
<dbReference type="EC" id="3.2.1.20" evidence="2"/>
<dbReference type="InterPro" id="IPR045857">
    <property type="entry name" value="O16G_dom_2"/>
</dbReference>
<dbReference type="GO" id="GO:0004558">
    <property type="term" value="F:alpha-1,4-glucosidase activity"/>
    <property type="evidence" value="ECO:0007669"/>
    <property type="project" value="UniProtKB-EC"/>
</dbReference>
<dbReference type="Proteomes" id="UP000887566">
    <property type="component" value="Unplaced"/>
</dbReference>
<name>A0A914VE08_9BILA</name>
<dbReference type="GO" id="GO:0005975">
    <property type="term" value="P:carbohydrate metabolic process"/>
    <property type="evidence" value="ECO:0007669"/>
    <property type="project" value="InterPro"/>
</dbReference>
<proteinExistence type="predicted"/>
<evidence type="ECO:0000256" key="2">
    <source>
        <dbReference type="ARBA" id="ARBA00012741"/>
    </source>
</evidence>
<dbReference type="Pfam" id="PF00128">
    <property type="entry name" value="Alpha-amylase"/>
    <property type="match status" value="1"/>
</dbReference>
<protein>
    <recommendedName>
        <fullName evidence="2">alpha-glucosidase</fullName>
        <ecNumber evidence="2">3.2.1.20</ecNumber>
    </recommendedName>
</protein>
<dbReference type="AlphaFoldDB" id="A0A914VE08"/>
<reference evidence="6" key="1">
    <citation type="submission" date="2022-11" db="UniProtKB">
        <authorList>
            <consortium name="WormBaseParasite"/>
        </authorList>
    </citation>
    <scope>IDENTIFICATION</scope>
</reference>
<dbReference type="PANTHER" id="PTHR10357">
    <property type="entry name" value="ALPHA-AMYLASE FAMILY MEMBER"/>
    <property type="match status" value="1"/>
</dbReference>
<evidence type="ECO:0000313" key="5">
    <source>
        <dbReference type="Proteomes" id="UP000887566"/>
    </source>
</evidence>
<feature type="domain" description="Glycosyl hydrolase family 13 catalytic" evidence="4">
    <location>
        <begin position="111"/>
        <end position="507"/>
    </location>
</feature>
<organism evidence="5 6">
    <name type="scientific">Plectus sambesii</name>
    <dbReference type="NCBI Taxonomy" id="2011161"/>
    <lineage>
        <taxon>Eukaryota</taxon>
        <taxon>Metazoa</taxon>
        <taxon>Ecdysozoa</taxon>
        <taxon>Nematoda</taxon>
        <taxon>Chromadorea</taxon>
        <taxon>Plectida</taxon>
        <taxon>Plectina</taxon>
        <taxon>Plectoidea</taxon>
        <taxon>Plectidae</taxon>
        <taxon>Plectus</taxon>
    </lineage>
</organism>
<dbReference type="Gene3D" id="3.90.400.10">
    <property type="entry name" value="Oligo-1,6-glucosidase, Domain 2"/>
    <property type="match status" value="1"/>
</dbReference>
<sequence length="617" mass="69751">MATSDPLMPLSESGKTPQVYQLEDSKNEAHYTRDLEAVKVNTSPKFVGLTKEQLEQYRSDPFWKPMRLILFILFWLAWIGMFAGAVVIVVLSPKCDVKKQASWYKNKVSYQAWTPAFRDSNGDGTGDFKGMNEKLDKLRKIGVQTLWPTPVIQSDTFSYGVTDFEKVDERLGSEEDFKELVDEVHDKEMKLVMDLPITTTSTEHPWFKASRSGGEFTSYYIWRDVVPRGGEEFWAKDDSANKYYLHYQEKKHWPILNWDNTQVSEKILAAAKHWLDIGVDGFYLGFVEYLGRNAEGTQSDWDASTDRLKAFITEIRNYVNSTEAIRDKDIALFSSLENGHNDHQLSLIEAGLNYIINPELTNISAQSCSNKIAPCLHKMLKDVLANHDDNSELESMWELGKPSASRLATRVNDRATAELLTFVQLLLPGAVNVYYGDEIGMMDSKTSGVAAAQRGMMQWDRTAHTGASSTQNATADAAGDDSEFNFDDQYSKEGSQLKMFKKLAKLRLRDEALMLGDYRLGALQSDRDAFAFSRVYWKGDNSTVGNVYVGLVNFGETDFTVDWKADRLYHTGAKLAKGEVVAFTSNVKNYTPRQQIDLSSETHLVGPKQGILFRFAS</sequence>
<dbReference type="InterPro" id="IPR017853">
    <property type="entry name" value="GH"/>
</dbReference>
<comment type="catalytic activity">
    <reaction evidence="1">
        <text>Hydrolysis of terminal, non-reducing (1-&gt;4)-linked alpha-D-glucose residues with release of alpha-D-glucose.</text>
        <dbReference type="EC" id="3.2.1.20"/>
    </reaction>
</comment>
<dbReference type="Gene3D" id="3.20.20.80">
    <property type="entry name" value="Glycosidases"/>
    <property type="match status" value="2"/>
</dbReference>
<dbReference type="WBParaSite" id="PSAMB.scaffold1836size27482.g15305.t1">
    <property type="protein sequence ID" value="PSAMB.scaffold1836size27482.g15305.t1"/>
    <property type="gene ID" value="PSAMB.scaffold1836size27482.g15305"/>
</dbReference>
<evidence type="ECO:0000313" key="6">
    <source>
        <dbReference type="WBParaSite" id="PSAMB.scaffold1836size27482.g15305.t1"/>
    </source>
</evidence>
<accession>A0A914VE08</accession>
<keyword evidence="3" id="KW-0472">Membrane</keyword>
<dbReference type="SUPFAM" id="SSF51445">
    <property type="entry name" value="(Trans)glycosidases"/>
    <property type="match status" value="1"/>
</dbReference>
<dbReference type="SMART" id="SM00642">
    <property type="entry name" value="Aamy"/>
    <property type="match status" value="1"/>
</dbReference>
<evidence type="ECO:0000256" key="1">
    <source>
        <dbReference type="ARBA" id="ARBA00001657"/>
    </source>
</evidence>
<evidence type="ECO:0000259" key="4">
    <source>
        <dbReference type="SMART" id="SM00642"/>
    </source>
</evidence>
<keyword evidence="3" id="KW-0812">Transmembrane</keyword>
<keyword evidence="3" id="KW-1133">Transmembrane helix</keyword>
<dbReference type="InterPro" id="IPR031984">
    <property type="entry name" value="SLC3A2_N"/>
</dbReference>
<evidence type="ECO:0000256" key="3">
    <source>
        <dbReference type="SAM" id="Phobius"/>
    </source>
</evidence>